<dbReference type="GO" id="GO:0004386">
    <property type="term" value="F:helicase activity"/>
    <property type="evidence" value="ECO:0007669"/>
    <property type="project" value="UniProtKB-KW"/>
</dbReference>
<dbReference type="EMBL" id="JAMQAW010000002">
    <property type="protein sequence ID" value="MCM2387314.1"/>
    <property type="molecule type" value="Genomic_DNA"/>
</dbReference>
<dbReference type="SUPFAM" id="SSF52540">
    <property type="entry name" value="P-loop containing nucleoside triphosphate hydrolases"/>
    <property type="match status" value="1"/>
</dbReference>
<organism evidence="1 2">
    <name type="scientific">Streptomyces albipurpureus</name>
    <dbReference type="NCBI Taxonomy" id="2897419"/>
    <lineage>
        <taxon>Bacteria</taxon>
        <taxon>Bacillati</taxon>
        <taxon>Actinomycetota</taxon>
        <taxon>Actinomycetes</taxon>
        <taxon>Kitasatosporales</taxon>
        <taxon>Streptomycetaceae</taxon>
        <taxon>Streptomyces</taxon>
    </lineage>
</organism>
<gene>
    <name evidence="1" type="ORF">NBG84_03125</name>
</gene>
<evidence type="ECO:0000313" key="2">
    <source>
        <dbReference type="Proteomes" id="UP001431429"/>
    </source>
</evidence>
<reference evidence="1" key="1">
    <citation type="submission" date="2022-06" db="EMBL/GenBank/DDBJ databases">
        <title>Genome public.</title>
        <authorList>
            <person name="Sun Q."/>
        </authorList>
    </citation>
    <scope>NUCLEOTIDE SEQUENCE</scope>
    <source>
        <strain evidence="1">CWNU-1</strain>
    </source>
</reference>
<dbReference type="RefSeq" id="WP_250917662.1">
    <property type="nucleotide sequence ID" value="NZ_JAMQAW010000002.1"/>
</dbReference>
<evidence type="ECO:0000313" key="1">
    <source>
        <dbReference type="EMBL" id="MCM2387314.1"/>
    </source>
</evidence>
<keyword evidence="1" id="KW-0067">ATP-binding</keyword>
<dbReference type="Proteomes" id="UP001431429">
    <property type="component" value="Unassembled WGS sequence"/>
</dbReference>
<accession>A0ABT0UFY3</accession>
<name>A0ABT0UFY3_9ACTN</name>
<keyword evidence="1" id="KW-0378">Hydrolase</keyword>
<dbReference type="Gene3D" id="3.40.50.300">
    <property type="entry name" value="P-loop containing nucleotide triphosphate hydrolases"/>
    <property type="match status" value="2"/>
</dbReference>
<proteinExistence type="predicted"/>
<keyword evidence="1" id="KW-0547">Nucleotide-binding</keyword>
<dbReference type="InterPro" id="IPR027417">
    <property type="entry name" value="P-loop_NTPase"/>
</dbReference>
<sequence>MTLNYLDLTPAQRRLLLALPFAGNHLVDGPPGSGKSLLAAQRALMLALTGTPVVLLTRSNLLRQSLTPVVTVLGLPTPGVKVATAHSWLAAWYGPNAPRSEDGWYDWPAFYERAALTDLPDELSLVVDEGQDLPPAFYRLCRLLQVPTTVFADECQRLTDTQSTLAEIERGLGGCEHHSVDGNHRNTQQIAELAAHFHTGVVPPALPTRDGPPPRLHRLPNISAVTDLLISLAQKSPRQSIGVIVNSTHTQFELLSRVARRAPHIKPQMYTAQATGGRYRSLDLTRPGLVIVHRASAKGLGFDTVIVPDTETDSATDPASAALRMTYYVLATRARHALHLGYAGEREPSLLAGIDRQTLMRG</sequence>
<keyword evidence="2" id="KW-1185">Reference proteome</keyword>
<keyword evidence="1" id="KW-0347">Helicase</keyword>
<protein>
    <submittedName>
        <fullName evidence="1">DNA helicase</fullName>
    </submittedName>
</protein>
<comment type="caution">
    <text evidence="1">The sequence shown here is derived from an EMBL/GenBank/DDBJ whole genome shotgun (WGS) entry which is preliminary data.</text>
</comment>